<dbReference type="InterPro" id="IPR037239">
    <property type="entry name" value="OSBP_sf"/>
</dbReference>
<accession>A0A0C3ABH5</accession>
<sequence>MSRLGGLLAGGKRKGSVSSGDAPDDAETSVLDEEQGSIVMSLISQLKIGMDLSKVTFPTFVLEPRSMLERITDFMSHPDLIFGAETLEQPEERFIQVLRYYLSGWHVKPSGVKKPYNPVLGEFFRCRYDYENGTSGYYLAEQVSHHPPISAYYYVSPQNNLRISGEIKPSSRFLGNSVSTVMGGENRVYLIKRPEDGEYCITMPNMYARGILFGSMILELGDTCMAINDQTGLSCSVEFKVKGYFSGTYNAIAGKVRKGSMDIGDISGKWSHQMYYTDTQTGERRELFDADNAPVMPKVCLPLDKQEKNESRRLWSKLTEAIKNKDMEAATVAKTEVENEQREEAHKRDSVGVSWEPRFFKPLPDGRWVPKIHIPDDPKEAEACVKQWIWGQASL</sequence>
<feature type="region of interest" description="Disordered" evidence="3">
    <location>
        <begin position="1"/>
        <end position="30"/>
    </location>
</feature>
<dbReference type="GO" id="GO:0005829">
    <property type="term" value="C:cytosol"/>
    <property type="evidence" value="ECO:0007669"/>
    <property type="project" value="TreeGrafter"/>
</dbReference>
<protein>
    <recommendedName>
        <fullName evidence="6">Oxysterol-binding protein</fullName>
    </recommendedName>
</protein>
<dbReference type="AlphaFoldDB" id="A0A0C3ABH5"/>
<reference evidence="5" key="2">
    <citation type="submission" date="2015-01" db="EMBL/GenBank/DDBJ databases">
        <title>Evolutionary Origins and Diversification of the Mycorrhizal Mutualists.</title>
        <authorList>
            <consortium name="DOE Joint Genome Institute"/>
            <consortium name="Mycorrhizal Genomics Consortium"/>
            <person name="Kohler A."/>
            <person name="Kuo A."/>
            <person name="Nagy L.G."/>
            <person name="Floudas D."/>
            <person name="Copeland A."/>
            <person name="Barry K.W."/>
            <person name="Cichocki N."/>
            <person name="Veneault-Fourrey C."/>
            <person name="LaButti K."/>
            <person name="Lindquist E.A."/>
            <person name="Lipzen A."/>
            <person name="Lundell T."/>
            <person name="Morin E."/>
            <person name="Murat C."/>
            <person name="Riley R."/>
            <person name="Ohm R."/>
            <person name="Sun H."/>
            <person name="Tunlid A."/>
            <person name="Henrissat B."/>
            <person name="Grigoriev I.V."/>
            <person name="Hibbett D.S."/>
            <person name="Martin F."/>
        </authorList>
    </citation>
    <scope>NUCLEOTIDE SEQUENCE [LARGE SCALE GENOMIC DNA]</scope>
    <source>
        <strain evidence="5">MAFF 305830</strain>
    </source>
</reference>
<dbReference type="STRING" id="933852.A0A0C3ABH5"/>
<dbReference type="GO" id="GO:0016020">
    <property type="term" value="C:membrane"/>
    <property type="evidence" value="ECO:0007669"/>
    <property type="project" value="TreeGrafter"/>
</dbReference>
<proteinExistence type="inferred from homology"/>
<dbReference type="Gene3D" id="1.10.287.2720">
    <property type="match status" value="1"/>
</dbReference>
<dbReference type="HOGENOM" id="CLU_012334_1_0_1"/>
<dbReference type="EMBL" id="KN824366">
    <property type="protein sequence ID" value="KIM21995.1"/>
    <property type="molecule type" value="Genomic_DNA"/>
</dbReference>
<dbReference type="InterPro" id="IPR018494">
    <property type="entry name" value="Oxysterol-bd_CS"/>
</dbReference>
<comment type="similarity">
    <text evidence="1 2">Belongs to the OSBP family.</text>
</comment>
<dbReference type="OrthoDB" id="14833at2759"/>
<evidence type="ECO:0008006" key="6">
    <source>
        <dbReference type="Google" id="ProtNLM"/>
    </source>
</evidence>
<reference evidence="4 5" key="1">
    <citation type="submission" date="2014-04" db="EMBL/GenBank/DDBJ databases">
        <authorList>
            <consortium name="DOE Joint Genome Institute"/>
            <person name="Kuo A."/>
            <person name="Zuccaro A."/>
            <person name="Kohler A."/>
            <person name="Nagy L.G."/>
            <person name="Floudas D."/>
            <person name="Copeland A."/>
            <person name="Barry K.W."/>
            <person name="Cichocki N."/>
            <person name="Veneault-Fourrey C."/>
            <person name="LaButti K."/>
            <person name="Lindquist E.A."/>
            <person name="Lipzen A."/>
            <person name="Lundell T."/>
            <person name="Morin E."/>
            <person name="Murat C."/>
            <person name="Sun H."/>
            <person name="Tunlid A."/>
            <person name="Henrissat B."/>
            <person name="Grigoriev I.V."/>
            <person name="Hibbett D.S."/>
            <person name="Martin F."/>
            <person name="Nordberg H.P."/>
            <person name="Cantor M.N."/>
            <person name="Hua S.X."/>
        </authorList>
    </citation>
    <scope>NUCLEOTIDE SEQUENCE [LARGE SCALE GENOMIC DNA]</scope>
    <source>
        <strain evidence="4 5">MAFF 305830</strain>
    </source>
</reference>
<evidence type="ECO:0000256" key="1">
    <source>
        <dbReference type="ARBA" id="ARBA00008842"/>
    </source>
</evidence>
<evidence type="ECO:0000313" key="4">
    <source>
        <dbReference type="EMBL" id="KIM21995.1"/>
    </source>
</evidence>
<evidence type="ECO:0000256" key="3">
    <source>
        <dbReference type="SAM" id="MobiDB-lite"/>
    </source>
</evidence>
<dbReference type="Gene3D" id="2.40.160.120">
    <property type="match status" value="1"/>
</dbReference>
<dbReference type="GO" id="GO:0032934">
    <property type="term" value="F:sterol binding"/>
    <property type="evidence" value="ECO:0007669"/>
    <property type="project" value="TreeGrafter"/>
</dbReference>
<keyword evidence="5" id="KW-1185">Reference proteome</keyword>
<name>A0A0C3ABH5_SERVB</name>
<dbReference type="Proteomes" id="UP000054097">
    <property type="component" value="Unassembled WGS sequence"/>
</dbReference>
<dbReference type="PANTHER" id="PTHR10972:SF102">
    <property type="entry name" value="OXYSTEROL-BINDING PROTEIN"/>
    <property type="match status" value="1"/>
</dbReference>
<dbReference type="SUPFAM" id="SSF144000">
    <property type="entry name" value="Oxysterol-binding protein-like"/>
    <property type="match status" value="1"/>
</dbReference>
<dbReference type="GO" id="GO:0032541">
    <property type="term" value="C:cortical endoplasmic reticulum"/>
    <property type="evidence" value="ECO:0007669"/>
    <property type="project" value="TreeGrafter"/>
</dbReference>
<dbReference type="Gene3D" id="3.30.70.3490">
    <property type="match status" value="1"/>
</dbReference>
<dbReference type="Pfam" id="PF01237">
    <property type="entry name" value="Oxysterol_BP"/>
    <property type="match status" value="1"/>
</dbReference>
<dbReference type="PROSITE" id="PS01013">
    <property type="entry name" value="OSBP"/>
    <property type="match status" value="1"/>
</dbReference>
<evidence type="ECO:0000256" key="2">
    <source>
        <dbReference type="RuleBase" id="RU003844"/>
    </source>
</evidence>
<gene>
    <name evidence="4" type="ORF">M408DRAFT_333118</name>
</gene>
<dbReference type="InterPro" id="IPR000648">
    <property type="entry name" value="Oxysterol-bd"/>
</dbReference>
<organism evidence="4 5">
    <name type="scientific">Serendipita vermifera MAFF 305830</name>
    <dbReference type="NCBI Taxonomy" id="933852"/>
    <lineage>
        <taxon>Eukaryota</taxon>
        <taxon>Fungi</taxon>
        <taxon>Dikarya</taxon>
        <taxon>Basidiomycota</taxon>
        <taxon>Agaricomycotina</taxon>
        <taxon>Agaricomycetes</taxon>
        <taxon>Sebacinales</taxon>
        <taxon>Serendipitaceae</taxon>
        <taxon>Serendipita</taxon>
    </lineage>
</organism>
<dbReference type="PANTHER" id="PTHR10972">
    <property type="entry name" value="OXYSTEROL-BINDING PROTEIN-RELATED"/>
    <property type="match status" value="1"/>
</dbReference>
<evidence type="ECO:0000313" key="5">
    <source>
        <dbReference type="Proteomes" id="UP000054097"/>
    </source>
</evidence>
<dbReference type="FunFam" id="1.10.287.2720:FF:000001">
    <property type="entry name" value="Oxysterol-binding OBPalpha"/>
    <property type="match status" value="1"/>
</dbReference>